<comment type="caution">
    <text evidence="1">The sequence shown here is derived from an EMBL/GenBank/DDBJ whole genome shotgun (WGS) entry which is preliminary data.</text>
</comment>
<evidence type="ECO:0000313" key="1">
    <source>
        <dbReference type="EMBL" id="MBD3744113.1"/>
    </source>
</evidence>
<protein>
    <submittedName>
        <fullName evidence="1">Aldose 1-epimerase</fullName>
    </submittedName>
</protein>
<dbReference type="AlphaFoldDB" id="A0A927HWY0"/>
<gene>
    <name evidence="1" type="ORF">IE980_19790</name>
</gene>
<dbReference type="InterPro" id="IPR008183">
    <property type="entry name" value="Aldose_1/G6P_1-epimerase"/>
</dbReference>
<dbReference type="GO" id="GO:0030246">
    <property type="term" value="F:carbohydrate binding"/>
    <property type="evidence" value="ECO:0007669"/>
    <property type="project" value="InterPro"/>
</dbReference>
<reference evidence="1" key="1">
    <citation type="submission" date="2020-07" db="EMBL/GenBank/DDBJ databases">
        <title>Clinical and genomic characterization of carbapenemase-producing Enterobacterales causing secondary infections during the COVID-19 crisis at a New York City hospital.</title>
        <authorList>
            <person name="Gomez-Simmonds A."/>
            <person name="Annavajhala M.K."/>
            <person name="Uhlemann A.-C."/>
        </authorList>
    </citation>
    <scope>NUCLEOTIDE SEQUENCE</scope>
    <source>
        <strain evidence="1">KP1828</strain>
    </source>
</reference>
<dbReference type="InterPro" id="IPR011013">
    <property type="entry name" value="Gal_mutarotase_sf_dom"/>
</dbReference>
<evidence type="ECO:0000313" key="2">
    <source>
        <dbReference type="Proteomes" id="UP000623974"/>
    </source>
</evidence>
<accession>A0A927HWY0</accession>
<dbReference type="EMBL" id="JACXSX010000001">
    <property type="protein sequence ID" value="MBD3744113.1"/>
    <property type="molecule type" value="Genomic_DNA"/>
</dbReference>
<dbReference type="Gene3D" id="2.70.98.10">
    <property type="match status" value="1"/>
</dbReference>
<dbReference type="GO" id="GO:0016853">
    <property type="term" value="F:isomerase activity"/>
    <property type="evidence" value="ECO:0007669"/>
    <property type="project" value="InterPro"/>
</dbReference>
<dbReference type="Pfam" id="PF01263">
    <property type="entry name" value="Aldose_epim"/>
    <property type="match status" value="1"/>
</dbReference>
<name>A0A927HWY0_KLEPN</name>
<sequence length="268" mass="30457">MAEEWILENAHLRMCVSSLGGKVQSLFSRQYQAPVLYENPPAACFRCCHWPIASPATVLFFMGREIVLPRHHADEYFFLHGDGWLQRWDIIECGAEYCVLQLRRQHACGFDYLAQLRYQLLRNQLIAELTLTHYGEVPALYGCGFHPFSLSMNAARFSSESAVTGRKGRIIYLSTGRNLPDYANFSVAQFGEDRWLNVGYSGWGGRAKVSNDVMNITILSQTPWLMLFRMQGESFLCLEPQSHPVNAHNMDGQPGLRVLGAGEKLNFR</sequence>
<dbReference type="GO" id="GO:0005975">
    <property type="term" value="P:carbohydrate metabolic process"/>
    <property type="evidence" value="ECO:0007669"/>
    <property type="project" value="InterPro"/>
</dbReference>
<proteinExistence type="predicted"/>
<dbReference type="InterPro" id="IPR014718">
    <property type="entry name" value="GH-type_carb-bd"/>
</dbReference>
<dbReference type="SUPFAM" id="SSF74650">
    <property type="entry name" value="Galactose mutarotase-like"/>
    <property type="match status" value="1"/>
</dbReference>
<dbReference type="Proteomes" id="UP000623974">
    <property type="component" value="Unassembled WGS sequence"/>
</dbReference>
<organism evidence="1 2">
    <name type="scientific">Klebsiella pneumoniae</name>
    <dbReference type="NCBI Taxonomy" id="573"/>
    <lineage>
        <taxon>Bacteria</taxon>
        <taxon>Pseudomonadati</taxon>
        <taxon>Pseudomonadota</taxon>
        <taxon>Gammaproteobacteria</taxon>
        <taxon>Enterobacterales</taxon>
        <taxon>Enterobacteriaceae</taxon>
        <taxon>Klebsiella/Raoultella group</taxon>
        <taxon>Klebsiella</taxon>
        <taxon>Klebsiella pneumoniae complex</taxon>
    </lineage>
</organism>